<dbReference type="SUPFAM" id="SSF63829">
    <property type="entry name" value="Calcium-dependent phosphotriesterase"/>
    <property type="match status" value="1"/>
</dbReference>
<dbReference type="STRING" id="1797768.A3C59_05475"/>
<accession>A0A1F5JPJ5</accession>
<gene>
    <name evidence="1" type="ORF">A3C59_05475</name>
</gene>
<evidence type="ECO:0000313" key="2">
    <source>
        <dbReference type="Proteomes" id="UP000176902"/>
    </source>
</evidence>
<reference evidence="1 2" key="1">
    <citation type="journal article" date="2016" name="Nat. Commun.">
        <title>Thousands of microbial genomes shed light on interconnected biogeochemical processes in an aquifer system.</title>
        <authorList>
            <person name="Anantharaman K."/>
            <person name="Brown C.T."/>
            <person name="Hug L.A."/>
            <person name="Sharon I."/>
            <person name="Castelle C.J."/>
            <person name="Probst A.J."/>
            <person name="Thomas B.C."/>
            <person name="Singh A."/>
            <person name="Wilkins M.J."/>
            <person name="Karaoz U."/>
            <person name="Brodie E.L."/>
            <person name="Williams K.H."/>
            <person name="Hubbard S.S."/>
            <person name="Banfield J.F."/>
        </authorList>
    </citation>
    <scope>NUCLEOTIDE SEQUENCE [LARGE SCALE GENOMIC DNA]</scope>
</reference>
<evidence type="ECO:0000313" key="1">
    <source>
        <dbReference type="EMBL" id="OGE30525.1"/>
    </source>
</evidence>
<comment type="caution">
    <text evidence="1">The sequence shown here is derived from an EMBL/GenBank/DDBJ whole genome shotgun (WGS) entry which is preliminary data.</text>
</comment>
<organism evidence="1 2">
    <name type="scientific">Candidatus Daviesbacteria bacterium RIFCSPHIGHO2_02_FULL_36_13</name>
    <dbReference type="NCBI Taxonomy" id="1797768"/>
    <lineage>
        <taxon>Bacteria</taxon>
        <taxon>Candidatus Daviesiibacteriota</taxon>
    </lineage>
</organism>
<protein>
    <submittedName>
        <fullName evidence="1">Uncharacterized protein</fullName>
    </submittedName>
</protein>
<dbReference type="AlphaFoldDB" id="A0A1F5JPJ5"/>
<dbReference type="Gene3D" id="2.120.10.30">
    <property type="entry name" value="TolB, C-terminal domain"/>
    <property type="match status" value="1"/>
</dbReference>
<dbReference type="InterPro" id="IPR011042">
    <property type="entry name" value="6-blade_b-propeller_TolB-like"/>
</dbReference>
<sequence>MQIKVAQVIGLNSDQKAAQVISSVRDNDNTFFAVLDLSCDDAFTKGRQILSELSDFYFDFEGSPSEKLNATSEEVKGKFPEEEYSLLLSSISGKVLYLLSGGNPAGRGDIEVHLKRNEKLSSLLSLGSESQLISGFLQEGDRLLLSTKSLVNFLGEDLSKSLDLSTGDFEQEITDRIGSTQVEQQSLAGLAIEMVGETQEKEVIPGIEEEQRDPYQESSAEEKGNIFGKALSVFGGVLNFIKNYFPKSGRGRLILAVLLILIIASGVGVKIKASKDAEAQAQFNQYLQSAKDDFNGAKGLASLNPVEAKSKLDSSLGNVDKAIAIKPKNTEALDLKKQIEGESGSILKQSEVSDFPVFLDLDLVKSNFRASQMSLSSGKLLLLDSSVGTLISIDIAKKSNQILAGKEQLGDAALATLNGTTAFIYSGDKGILKIDTSSKKVTTALKTDDNLGEVKDIYGFASNIYVLDAGKNMVWKYLATSDGYSTSREYFTKGTTADLKDALRMQIESSIYILKSGGEILRFTKGDKDNFGYSGLPSGVKDPKSIFVSSDTDDFYVLDSGNSRLLILTKTGTYKGTITGAGFANASDLVVDEKGKKVYLLEGSKIYSVDLK</sequence>
<dbReference type="EMBL" id="MFCV01000046">
    <property type="protein sequence ID" value="OGE30525.1"/>
    <property type="molecule type" value="Genomic_DNA"/>
</dbReference>
<proteinExistence type="predicted"/>
<name>A0A1F5JPJ5_9BACT</name>
<dbReference type="Proteomes" id="UP000176902">
    <property type="component" value="Unassembled WGS sequence"/>
</dbReference>